<proteinExistence type="predicted"/>
<accession>A0A2N7VJZ0</accession>
<dbReference type="EMBL" id="PNYA01000019">
    <property type="protein sequence ID" value="PMS17489.1"/>
    <property type="molecule type" value="Genomic_DNA"/>
</dbReference>
<name>A0A2N7VJZ0_9BURK</name>
<comment type="caution">
    <text evidence="1">The sequence shown here is derived from an EMBL/GenBank/DDBJ whole genome shotgun (WGS) entry which is preliminary data.</text>
</comment>
<dbReference type="AlphaFoldDB" id="A0A2N7VJZ0"/>
<keyword evidence="2" id="KW-1185">Reference proteome</keyword>
<reference evidence="1 2" key="1">
    <citation type="submission" date="2018-01" db="EMBL/GenBank/DDBJ databases">
        <title>Whole genome analyses suggest that Burkholderia sensu lato contains two further novel genera in the rhizoxinica-symbiotica group Mycetohabitans gen. nov., and Trinickia gen. nov.: implications for the evolution of diazotrophy and nodulation in the Burkholderiaceae.</title>
        <authorList>
            <person name="Estrada-de los Santos P."/>
            <person name="Palmer M."/>
            <person name="Chavez-Ramirez B."/>
            <person name="Beukes C."/>
            <person name="Steenkamp E.T."/>
            <person name="Hirsch A.M."/>
            <person name="Manyaka P."/>
            <person name="Maluk M."/>
            <person name="Lafos M."/>
            <person name="Crook M."/>
            <person name="Gross E."/>
            <person name="Simon M.F."/>
            <person name="Bueno dos Reis Junior F."/>
            <person name="Poole P.S."/>
            <person name="Venter S.N."/>
            <person name="James E.K."/>
        </authorList>
    </citation>
    <scope>NUCLEOTIDE SEQUENCE [LARGE SCALE GENOMIC DNA]</scope>
    <source>
        <strain evidence="1 2">GIMN1.004</strain>
    </source>
</reference>
<evidence type="ECO:0000313" key="2">
    <source>
        <dbReference type="Proteomes" id="UP000235616"/>
    </source>
</evidence>
<protein>
    <submittedName>
        <fullName evidence="1">Uncharacterized protein</fullName>
    </submittedName>
</protein>
<organism evidence="1 2">
    <name type="scientific">Trinickia dabaoshanensis</name>
    <dbReference type="NCBI Taxonomy" id="564714"/>
    <lineage>
        <taxon>Bacteria</taxon>
        <taxon>Pseudomonadati</taxon>
        <taxon>Pseudomonadota</taxon>
        <taxon>Betaproteobacteria</taxon>
        <taxon>Burkholderiales</taxon>
        <taxon>Burkholderiaceae</taxon>
        <taxon>Trinickia</taxon>
    </lineage>
</organism>
<sequence>MVVEYDEEQAGMSRAAERVALEGLEGLIQEAFEANGFHGVMQACRKVLERYDAAFNGHESQIVEISDTVRRTTGAMHISLTAAPELRQALQKDGVQALL</sequence>
<dbReference type="Proteomes" id="UP000235616">
    <property type="component" value="Unassembled WGS sequence"/>
</dbReference>
<gene>
    <name evidence="1" type="ORF">C0Z18_20620</name>
</gene>
<evidence type="ECO:0000313" key="1">
    <source>
        <dbReference type="EMBL" id="PMS17489.1"/>
    </source>
</evidence>